<accession>A0A5Q2RPA1</accession>
<evidence type="ECO:0000256" key="1">
    <source>
        <dbReference type="SAM" id="MobiDB-lite"/>
    </source>
</evidence>
<proteinExistence type="predicted"/>
<dbReference type="KEGG" id="atq:GH723_07900"/>
<evidence type="ECO:0000313" key="3">
    <source>
        <dbReference type="Proteomes" id="UP000334019"/>
    </source>
</evidence>
<dbReference type="EMBL" id="CP045851">
    <property type="protein sequence ID" value="QGG95035.1"/>
    <property type="molecule type" value="Genomic_DNA"/>
</dbReference>
<gene>
    <name evidence="2" type="ORF">GH723_07900</name>
</gene>
<sequence length="93" mass="9697">MSPRRRGRKKSGRGRAGPQPLELWRAVPEPPAADPVLPTDDPGAIIRSLGTPPLTGQAHVADQYLELAARKAAATATALAQAAALLVAVDELD</sequence>
<reference evidence="2 3" key="1">
    <citation type="submission" date="2019-11" db="EMBL/GenBank/DDBJ databases">
        <authorList>
            <person name="He Y."/>
        </authorList>
    </citation>
    <scope>NUCLEOTIDE SEQUENCE [LARGE SCALE GENOMIC DNA]</scope>
    <source>
        <strain evidence="2 3">SCSIO 58843</strain>
    </source>
</reference>
<protein>
    <submittedName>
        <fullName evidence="2">Uncharacterized protein</fullName>
    </submittedName>
</protein>
<evidence type="ECO:0000313" key="2">
    <source>
        <dbReference type="EMBL" id="QGG95035.1"/>
    </source>
</evidence>
<dbReference type="RefSeq" id="WP_153759143.1">
    <property type="nucleotide sequence ID" value="NZ_CP045851.1"/>
</dbReference>
<name>A0A5Q2RPA1_9ACTN</name>
<dbReference type="Proteomes" id="UP000334019">
    <property type="component" value="Chromosome"/>
</dbReference>
<organism evidence="2 3">
    <name type="scientific">Actinomarinicola tropica</name>
    <dbReference type="NCBI Taxonomy" id="2789776"/>
    <lineage>
        <taxon>Bacteria</taxon>
        <taxon>Bacillati</taxon>
        <taxon>Actinomycetota</taxon>
        <taxon>Acidimicrobiia</taxon>
        <taxon>Acidimicrobiales</taxon>
        <taxon>Iamiaceae</taxon>
        <taxon>Actinomarinicola</taxon>
    </lineage>
</organism>
<feature type="region of interest" description="Disordered" evidence="1">
    <location>
        <begin position="1"/>
        <end position="52"/>
    </location>
</feature>
<dbReference type="AlphaFoldDB" id="A0A5Q2RPA1"/>
<feature type="compositionally biased region" description="Basic residues" evidence="1">
    <location>
        <begin position="1"/>
        <end position="13"/>
    </location>
</feature>
<keyword evidence="3" id="KW-1185">Reference proteome</keyword>